<proteinExistence type="inferred from homology"/>
<evidence type="ECO:0000313" key="5">
    <source>
        <dbReference type="EMBL" id="KRM30210.1"/>
    </source>
</evidence>
<dbReference type="STRING" id="1423782.FD32_GL000398"/>
<comment type="subcellular location">
    <subcellularLocation>
        <location evidence="4">Cytoplasm</location>
    </subcellularLocation>
</comment>
<evidence type="ECO:0000256" key="2">
    <source>
        <dbReference type="ARBA" id="ARBA00022679"/>
    </source>
</evidence>
<dbReference type="Pfam" id="PF04204">
    <property type="entry name" value="HTS"/>
    <property type="match status" value="1"/>
</dbReference>
<dbReference type="GO" id="GO:0005737">
    <property type="term" value="C:cytoplasm"/>
    <property type="evidence" value="ECO:0007669"/>
    <property type="project" value="UniProtKB-SubCell"/>
</dbReference>
<feature type="active site" description="Proton acceptor" evidence="4">
    <location>
        <position position="188"/>
    </location>
</feature>
<keyword evidence="4" id="KW-0963">Cytoplasm</keyword>
<dbReference type="SUPFAM" id="SSF52317">
    <property type="entry name" value="Class I glutamine amidotransferase-like"/>
    <property type="match status" value="1"/>
</dbReference>
<dbReference type="Proteomes" id="UP000051412">
    <property type="component" value="Unassembled WGS sequence"/>
</dbReference>
<comment type="similarity">
    <text evidence="4">Belongs to the MetA family.</text>
</comment>
<gene>
    <name evidence="4" type="primary">metAA</name>
    <name evidence="5" type="ORF">FD32_GL000398</name>
</gene>
<feature type="binding site" evidence="4">
    <location>
        <position position="120"/>
    </location>
    <ligand>
        <name>substrate</name>
    </ligand>
</feature>
<dbReference type="HAMAP" id="MF_00295">
    <property type="entry name" value="MetA_acyltransf"/>
    <property type="match status" value="1"/>
</dbReference>
<feature type="binding site" evidence="4">
    <location>
        <position position="202"/>
    </location>
    <ligand>
        <name>substrate</name>
    </ligand>
</feature>
<dbReference type="GO" id="GO:0004414">
    <property type="term" value="F:homoserine O-acetyltransferase activity"/>
    <property type="evidence" value="ECO:0007669"/>
    <property type="project" value="UniProtKB-EC"/>
</dbReference>
<comment type="caution">
    <text evidence="4">Lacks conserved residue(s) required for the propagation of feature annotation.</text>
</comment>
<organism evidence="5 6">
    <name type="scientific">Limosilactobacillus panis DSM 6035</name>
    <dbReference type="NCBI Taxonomy" id="1423782"/>
    <lineage>
        <taxon>Bacteria</taxon>
        <taxon>Bacillati</taxon>
        <taxon>Bacillota</taxon>
        <taxon>Bacilli</taxon>
        <taxon>Lactobacillales</taxon>
        <taxon>Lactobacillaceae</taxon>
        <taxon>Limosilactobacillus</taxon>
    </lineage>
</organism>
<protein>
    <recommendedName>
        <fullName evidence="4">Homoserine O-acetyltransferase</fullName>
        <shortName evidence="4">HAT</shortName>
        <ecNumber evidence="4">2.3.1.31</ecNumber>
    </recommendedName>
    <alternativeName>
        <fullName evidence="4">Homoserine transacetylase</fullName>
        <shortName evidence="4">HTA</shortName>
    </alternativeName>
</protein>
<evidence type="ECO:0000313" key="6">
    <source>
        <dbReference type="Proteomes" id="UP000051412"/>
    </source>
</evidence>
<dbReference type="Gene3D" id="3.40.50.880">
    <property type="match status" value="1"/>
</dbReference>
<dbReference type="GO" id="GO:0008899">
    <property type="term" value="F:homoserine O-succinyltransferase activity"/>
    <property type="evidence" value="ECO:0007669"/>
    <property type="project" value="UniProtKB-UniRule"/>
</dbReference>
<keyword evidence="1 4" id="KW-0028">Amino-acid biosynthesis</keyword>
<evidence type="ECO:0000256" key="3">
    <source>
        <dbReference type="ARBA" id="ARBA00023315"/>
    </source>
</evidence>
<feature type="site" description="Important for substrate specificity" evidence="4">
    <location>
        <position position="145"/>
    </location>
</feature>
<comment type="pathway">
    <text evidence="4">Amino-acid biosynthesis; L-methionine biosynthesis via de novo pathway; O-acetyl-L-homoserine from L-homoserine: step 1/1.</text>
</comment>
<dbReference type="EMBL" id="AZGM01000013">
    <property type="protein sequence ID" value="KRM30210.1"/>
    <property type="molecule type" value="Genomic_DNA"/>
</dbReference>
<comment type="function">
    <text evidence="4">Transfers an acetyl group from acetyl-CoA to L-homoserine, forming acetyl-L-homoserine.</text>
</comment>
<dbReference type="PANTHER" id="PTHR20919">
    <property type="entry name" value="HOMOSERINE O-SUCCINYLTRANSFERASE"/>
    <property type="match status" value="1"/>
</dbReference>
<accession>A0A0R1XJB5</accession>
<reference evidence="5 6" key="1">
    <citation type="journal article" date="2015" name="Genome Announc.">
        <title>Expanding the biotechnology potential of lactobacilli through comparative genomics of 213 strains and associated genera.</title>
        <authorList>
            <person name="Sun Z."/>
            <person name="Harris H.M."/>
            <person name="McCann A."/>
            <person name="Guo C."/>
            <person name="Argimon S."/>
            <person name="Zhang W."/>
            <person name="Yang X."/>
            <person name="Jeffery I.B."/>
            <person name="Cooney J.C."/>
            <person name="Kagawa T.F."/>
            <person name="Liu W."/>
            <person name="Song Y."/>
            <person name="Salvetti E."/>
            <person name="Wrobel A."/>
            <person name="Rasinkangas P."/>
            <person name="Parkhill J."/>
            <person name="Rea M.C."/>
            <person name="O'Sullivan O."/>
            <person name="Ritari J."/>
            <person name="Douillard F.P."/>
            <person name="Paul Ross R."/>
            <person name="Yang R."/>
            <person name="Briner A.E."/>
            <person name="Felis G.E."/>
            <person name="de Vos W.M."/>
            <person name="Barrangou R."/>
            <person name="Klaenhammer T.R."/>
            <person name="Caufield P.W."/>
            <person name="Cui Y."/>
            <person name="Zhang H."/>
            <person name="O'Toole P.W."/>
        </authorList>
    </citation>
    <scope>NUCLEOTIDE SEQUENCE [LARGE SCALE GENOMIC DNA]</scope>
    <source>
        <strain evidence="5 6">DSM 6035</strain>
    </source>
</reference>
<comment type="catalytic activity">
    <reaction evidence="4">
        <text>L-homoserine + acetyl-CoA = O-acetyl-L-homoserine + CoA</text>
        <dbReference type="Rhea" id="RHEA:13701"/>
        <dbReference type="ChEBI" id="CHEBI:57287"/>
        <dbReference type="ChEBI" id="CHEBI:57288"/>
        <dbReference type="ChEBI" id="CHEBI:57476"/>
        <dbReference type="ChEBI" id="CHEBI:57716"/>
        <dbReference type="EC" id="2.3.1.31"/>
    </reaction>
</comment>
<evidence type="ECO:0000256" key="1">
    <source>
        <dbReference type="ARBA" id="ARBA00022605"/>
    </source>
</evidence>
<dbReference type="GO" id="GO:0009086">
    <property type="term" value="P:methionine biosynthetic process"/>
    <property type="evidence" value="ECO:0007669"/>
    <property type="project" value="UniProtKB-UniRule"/>
</dbReference>
<comment type="caution">
    <text evidence="5">The sequence shown here is derived from an EMBL/GenBank/DDBJ whole genome shotgun (WGS) entry which is preliminary data.</text>
</comment>
<dbReference type="EC" id="2.3.1.31" evidence="4"/>
<keyword evidence="2 4" id="KW-0808">Transferase</keyword>
<feature type="active site" description="Acyl-thioester intermediate" evidence="4">
    <location>
        <position position="99"/>
    </location>
</feature>
<feature type="binding site" evidence="4">
    <location>
        <position position="145"/>
    </location>
    <ligand>
        <name>substrate</name>
    </ligand>
</feature>
<dbReference type="InterPro" id="IPR029062">
    <property type="entry name" value="Class_I_gatase-like"/>
</dbReference>
<feature type="active site" evidence="4">
    <location>
        <position position="190"/>
    </location>
</feature>
<keyword evidence="6" id="KW-1185">Reference proteome</keyword>
<evidence type="ECO:0000256" key="4">
    <source>
        <dbReference type="HAMAP-Rule" id="MF_00295"/>
    </source>
</evidence>
<dbReference type="PATRIC" id="fig|1423782.4.peg.411"/>
<dbReference type="UniPathway" id="UPA00051">
    <property type="reaction ID" value="UER00074"/>
</dbReference>
<name>A0A0R1XJB5_9LACO</name>
<dbReference type="InterPro" id="IPR033752">
    <property type="entry name" value="MetA_family"/>
</dbReference>
<dbReference type="PANTHER" id="PTHR20919:SF0">
    <property type="entry name" value="HOMOSERINE O-SUCCINYLTRANSFERASE"/>
    <property type="match status" value="1"/>
</dbReference>
<keyword evidence="3 4" id="KW-0012">Acyltransferase</keyword>
<sequence length="246" mass="28612">MPTKLTTELQFLKRFDDLSQDVALTFLYPATHRFKGTPVTELRDHYFNFHQVYDHHFDGLIITGAPVEQLPFDQVDYWREFCQIISWANHHVRETLTECWAAQASLFVDFTVPKRLLKQKLFGIFTANLSPVQDSAGGLIKMPQSRHSASVLDRHHLPGDLRILADSKEAGPMILRSPRFHHTYITGHPEYDSDTLAKEYYRDQKKRRKIAAPQHYFINEAAGQVNYDWQTAAHTIYQNWLNTIAN</sequence>
<feature type="site" description="Important for acyl-CoA specificity" evidence="4">
    <location>
        <position position="68"/>
    </location>
</feature>
<dbReference type="AlphaFoldDB" id="A0A0R1XJB5"/>
<keyword evidence="4" id="KW-0486">Methionine biosynthesis</keyword>